<comment type="caution">
    <text evidence="2">The sequence shown here is derived from an EMBL/GenBank/DDBJ whole genome shotgun (WGS) entry which is preliminary data.</text>
</comment>
<reference evidence="2 3" key="1">
    <citation type="submission" date="2020-03" db="EMBL/GenBank/DDBJ databases">
        <title>Genomic Encyclopedia of Type Strains, Phase IV (KMG-IV): sequencing the most valuable type-strain genomes for metagenomic binning, comparative biology and taxonomic classification.</title>
        <authorList>
            <person name="Goeker M."/>
        </authorList>
    </citation>
    <scope>NUCLEOTIDE SEQUENCE [LARGE SCALE GENOMIC DNA]</scope>
    <source>
        <strain evidence="2 3">DSM 105096</strain>
    </source>
</reference>
<evidence type="ECO:0008006" key="4">
    <source>
        <dbReference type="Google" id="ProtNLM"/>
    </source>
</evidence>
<dbReference type="RefSeq" id="WP_168040267.1">
    <property type="nucleotide sequence ID" value="NZ_JAATJH010000011.1"/>
</dbReference>
<keyword evidence="1" id="KW-0732">Signal</keyword>
<accession>A0ABX0XHP3</accession>
<evidence type="ECO:0000313" key="2">
    <source>
        <dbReference type="EMBL" id="NJC28349.1"/>
    </source>
</evidence>
<protein>
    <recommendedName>
        <fullName evidence="4">T9SS type A sorting domain-containing protein</fullName>
    </recommendedName>
</protein>
<evidence type="ECO:0000256" key="1">
    <source>
        <dbReference type="SAM" id="SignalP"/>
    </source>
</evidence>
<dbReference type="EMBL" id="JAATJH010000011">
    <property type="protein sequence ID" value="NJC28349.1"/>
    <property type="molecule type" value="Genomic_DNA"/>
</dbReference>
<gene>
    <name evidence="2" type="ORF">GGR27_003872</name>
</gene>
<keyword evidence="3" id="KW-1185">Reference proteome</keyword>
<feature type="signal peptide" evidence="1">
    <location>
        <begin position="1"/>
        <end position="18"/>
    </location>
</feature>
<organism evidence="2 3">
    <name type="scientific">Neolewinella antarctica</name>
    <dbReference type="NCBI Taxonomy" id="442734"/>
    <lineage>
        <taxon>Bacteria</taxon>
        <taxon>Pseudomonadati</taxon>
        <taxon>Bacteroidota</taxon>
        <taxon>Saprospiria</taxon>
        <taxon>Saprospirales</taxon>
        <taxon>Lewinellaceae</taxon>
        <taxon>Neolewinella</taxon>
    </lineage>
</organism>
<dbReference type="InterPro" id="IPR026444">
    <property type="entry name" value="Secre_tail"/>
</dbReference>
<feature type="chain" id="PRO_5045460861" description="T9SS type A sorting domain-containing protein" evidence="1">
    <location>
        <begin position="19"/>
        <end position="429"/>
    </location>
</feature>
<dbReference type="NCBIfam" id="TIGR04183">
    <property type="entry name" value="Por_Secre_tail"/>
    <property type="match status" value="1"/>
</dbReference>
<dbReference type="Proteomes" id="UP000770785">
    <property type="component" value="Unassembled WGS sequence"/>
</dbReference>
<evidence type="ECO:0000313" key="3">
    <source>
        <dbReference type="Proteomes" id="UP000770785"/>
    </source>
</evidence>
<proteinExistence type="predicted"/>
<sequence>MKYVILILLLLPSLTCQLYGQFLGSDDDGYATAARASEFGPQFPEVYGASADDGYAFALTSAAYSPAELAALFLGSSDDGYASAGADIMTIIAELTALYRGSADDGYTTARANLMENIAGLSALYRGSVDDGYTSEKADLNMIINVLGALYRGSVDDGYASAATFLELVALEQALLFRGGIDDGYATAAAALELMGPELAALFRGSVDDGYATGGVSVMLMSAELAALFRGSTDDGYASATTAVALPLALISFEAIPHEKFVLLKWVTENEVDTDFFTIERTTDGVAYTEVGTTLAAGFTEPGEQPHYELPDDSPLPGTSYYRVRTTDFDGTFQLSGLREVFYEDAAAEWDFRLFPNPGDGRTVNVEPVGFAGDAALSVYDVAGRLLQQSVVVGGAITPVDFRRKLAAGSYVVRLMVGGSVRSKLIIVR</sequence>
<name>A0ABX0XHP3_9BACT</name>